<dbReference type="Pfam" id="PF05299">
    <property type="entry name" value="Peptidase_M61"/>
    <property type="match status" value="1"/>
</dbReference>
<dbReference type="Proteomes" id="UP000184406">
    <property type="component" value="Unassembled WGS sequence"/>
</dbReference>
<accession>A0A1M5CIX1</accession>
<keyword evidence="4" id="KW-1185">Reference proteome</keyword>
<dbReference type="Pfam" id="PF17899">
    <property type="entry name" value="Peptidase_M61_N"/>
    <property type="match status" value="1"/>
</dbReference>
<dbReference type="Gene3D" id="2.60.40.3650">
    <property type="match status" value="1"/>
</dbReference>
<keyword evidence="3" id="KW-0378">Hydrolase</keyword>
<protein>
    <submittedName>
        <fullName evidence="3">Predicted metalloprotease, contains C-terminal PDZ domain</fullName>
    </submittedName>
</protein>
<proteinExistence type="predicted"/>
<reference evidence="4" key="1">
    <citation type="submission" date="2016-11" db="EMBL/GenBank/DDBJ databases">
        <authorList>
            <person name="Varghese N."/>
            <person name="Submissions S."/>
        </authorList>
    </citation>
    <scope>NUCLEOTIDE SEQUENCE [LARGE SCALE GENOMIC DNA]</scope>
    <source>
        <strain evidence="4">DSM 17539</strain>
    </source>
</reference>
<organism evidence="3 4">
    <name type="scientific">Arenibacter palladensis</name>
    <dbReference type="NCBI Taxonomy" id="237373"/>
    <lineage>
        <taxon>Bacteria</taxon>
        <taxon>Pseudomonadati</taxon>
        <taxon>Bacteroidota</taxon>
        <taxon>Flavobacteriia</taxon>
        <taxon>Flavobacteriales</taxon>
        <taxon>Flavobacteriaceae</taxon>
        <taxon>Arenibacter</taxon>
    </lineage>
</organism>
<dbReference type="InterPro" id="IPR040756">
    <property type="entry name" value="Peptidase_M61_N"/>
</dbReference>
<feature type="domain" description="Peptidase M61 N-terminal" evidence="2">
    <location>
        <begin position="41"/>
        <end position="219"/>
    </location>
</feature>
<dbReference type="AlphaFoldDB" id="A0A1M5CIX1"/>
<dbReference type="SUPFAM" id="SSF55486">
    <property type="entry name" value="Metalloproteases ('zincins'), catalytic domain"/>
    <property type="match status" value="1"/>
</dbReference>
<dbReference type="InterPro" id="IPR007963">
    <property type="entry name" value="Peptidase_M61_catalytic"/>
</dbReference>
<dbReference type="PROSITE" id="PS51257">
    <property type="entry name" value="PROKAR_LIPOPROTEIN"/>
    <property type="match status" value="1"/>
</dbReference>
<evidence type="ECO:0000259" key="1">
    <source>
        <dbReference type="Pfam" id="PF05299"/>
    </source>
</evidence>
<dbReference type="Gene3D" id="1.10.390.10">
    <property type="entry name" value="Neutral Protease Domain 2"/>
    <property type="match status" value="1"/>
</dbReference>
<evidence type="ECO:0000259" key="2">
    <source>
        <dbReference type="Pfam" id="PF17899"/>
    </source>
</evidence>
<feature type="domain" description="Peptidase M61 catalytic" evidence="1">
    <location>
        <begin position="318"/>
        <end position="424"/>
    </location>
</feature>
<dbReference type="OrthoDB" id="9778516at2"/>
<dbReference type="GO" id="GO:0008237">
    <property type="term" value="F:metallopeptidase activity"/>
    <property type="evidence" value="ECO:0007669"/>
    <property type="project" value="UniProtKB-KW"/>
</dbReference>
<gene>
    <name evidence="3" type="ORF">SAMN03080594_10566</name>
</gene>
<dbReference type="GO" id="GO:0006508">
    <property type="term" value="P:proteolysis"/>
    <property type="evidence" value="ECO:0007669"/>
    <property type="project" value="UniProtKB-KW"/>
</dbReference>
<sequence>MTNRIGLFKKSWILGVAILLLQGCGSTKTLVSAEKASIIAKIDLINVVDDKVNVVLDPAAFATDTVSFFIPKTVPGTYSDDNYGKYIEQFKAIDYKGGELKVEKLDDNTWRIINAKDLDKINYWVNDTYDTEVEVSEPVFSPSGTNILKGKNFMLNLHGFVGYFDGLEEIPYSLEISAPDGLEPVTSLVKGIQDVNRPDTDVFVANRYFEVIDNPIMYSSPSTETFQVNDIAVTLSVYSPNGHFTAASLKAGMEKMMRGQKAFLGDINSTKHYTIILYLSNMDDEDAKGFGALEHHTSTVVVMPEQISKERLEEAIFDTVAHEFFHIVTPLTIHSNEIQYFDFNDPKMSMHLWMYEGTTEYFANLFQIQQGLISEEDFYQRLMEKVERSKTYDDSMSFTVMSKNILEEPYKKNYANVYEKGALINMALDIDLRELSGGEKGVLWLMKELSKKYGDSKPFEDDGLIDEIVAMTYPEIGEFFNVHVIGDTPIDYDAYWKKVGLSTTEQEQSTGYFFDGEIPYIDVDPANDNAIFVREGIQLNSFFNDLGAQGGDIIKSVDGKMTNLVNIRLLIGQSMNWDPDKEIVMVVQRGYKEITLKGKVGVPTLKVVNLVPIEGPSEQQKNLREAWLKG</sequence>
<keyword evidence="3" id="KW-0645">Protease</keyword>
<evidence type="ECO:0000313" key="4">
    <source>
        <dbReference type="Proteomes" id="UP000184406"/>
    </source>
</evidence>
<dbReference type="RefSeq" id="WP_072862867.1">
    <property type="nucleotide sequence ID" value="NZ_FQUX01000005.1"/>
</dbReference>
<evidence type="ECO:0000313" key="3">
    <source>
        <dbReference type="EMBL" id="SHF54537.1"/>
    </source>
</evidence>
<name>A0A1M5CIX1_9FLAO</name>
<dbReference type="InterPro" id="IPR027268">
    <property type="entry name" value="Peptidase_M4/M1_CTD_sf"/>
</dbReference>
<keyword evidence="3" id="KW-0482">Metalloprotease</keyword>
<dbReference type="EMBL" id="FQUX01000005">
    <property type="protein sequence ID" value="SHF54537.1"/>
    <property type="molecule type" value="Genomic_DNA"/>
</dbReference>